<name>A0A0A9AKN9_ARUDO</name>
<feature type="compositionally biased region" description="Basic and acidic residues" evidence="1">
    <location>
        <begin position="59"/>
        <end position="76"/>
    </location>
</feature>
<feature type="region of interest" description="Disordered" evidence="1">
    <location>
        <begin position="16"/>
        <end position="39"/>
    </location>
</feature>
<protein>
    <submittedName>
        <fullName evidence="2">Uncharacterized protein</fullName>
    </submittedName>
</protein>
<evidence type="ECO:0000313" key="2">
    <source>
        <dbReference type="EMBL" id="JAD47607.1"/>
    </source>
</evidence>
<sequence length="76" mass="8261">MALSLPSSTIAICKSAAQTPQSLGTTSPAPRSSRSISSRHFTCHYQKAQTYKYSQRGRALSDCHPESYREEPVSAG</sequence>
<reference evidence="2" key="1">
    <citation type="submission" date="2014-09" db="EMBL/GenBank/DDBJ databases">
        <authorList>
            <person name="Magalhaes I.L.F."/>
            <person name="Oliveira U."/>
            <person name="Santos F.R."/>
            <person name="Vidigal T.H.D.A."/>
            <person name="Brescovit A.D."/>
            <person name="Santos A.J."/>
        </authorList>
    </citation>
    <scope>NUCLEOTIDE SEQUENCE</scope>
    <source>
        <tissue evidence="2">Shoot tissue taken approximately 20 cm above the soil surface</tissue>
    </source>
</reference>
<feature type="region of interest" description="Disordered" evidence="1">
    <location>
        <begin position="56"/>
        <end position="76"/>
    </location>
</feature>
<dbReference type="EMBL" id="GBRH01250288">
    <property type="protein sequence ID" value="JAD47607.1"/>
    <property type="molecule type" value="Transcribed_RNA"/>
</dbReference>
<reference evidence="2" key="2">
    <citation type="journal article" date="2015" name="Data Brief">
        <title>Shoot transcriptome of the giant reed, Arundo donax.</title>
        <authorList>
            <person name="Barrero R.A."/>
            <person name="Guerrero F.D."/>
            <person name="Moolhuijzen P."/>
            <person name="Goolsby J.A."/>
            <person name="Tidwell J."/>
            <person name="Bellgard S.E."/>
            <person name="Bellgard M.I."/>
        </authorList>
    </citation>
    <scope>NUCLEOTIDE SEQUENCE</scope>
    <source>
        <tissue evidence="2">Shoot tissue taken approximately 20 cm above the soil surface</tissue>
    </source>
</reference>
<organism evidence="2">
    <name type="scientific">Arundo donax</name>
    <name type="common">Giant reed</name>
    <name type="synonym">Donax arundinaceus</name>
    <dbReference type="NCBI Taxonomy" id="35708"/>
    <lineage>
        <taxon>Eukaryota</taxon>
        <taxon>Viridiplantae</taxon>
        <taxon>Streptophyta</taxon>
        <taxon>Embryophyta</taxon>
        <taxon>Tracheophyta</taxon>
        <taxon>Spermatophyta</taxon>
        <taxon>Magnoliopsida</taxon>
        <taxon>Liliopsida</taxon>
        <taxon>Poales</taxon>
        <taxon>Poaceae</taxon>
        <taxon>PACMAD clade</taxon>
        <taxon>Arundinoideae</taxon>
        <taxon>Arundineae</taxon>
        <taxon>Arundo</taxon>
    </lineage>
</organism>
<accession>A0A0A9AKN9</accession>
<dbReference type="AlphaFoldDB" id="A0A0A9AKN9"/>
<feature type="compositionally biased region" description="Polar residues" evidence="1">
    <location>
        <begin position="16"/>
        <end position="30"/>
    </location>
</feature>
<proteinExistence type="predicted"/>
<evidence type="ECO:0000256" key="1">
    <source>
        <dbReference type="SAM" id="MobiDB-lite"/>
    </source>
</evidence>